<sequence length="78" mass="8301">MAVEAIGSTGSSTPSARTEFQRIQLKLAEDLAAKAAEKVAAKDKAVLTRTEEESLQERQTTSKTLDIGQLGSALNLII</sequence>
<protein>
    <submittedName>
        <fullName evidence="1">Uncharacterized protein</fullName>
    </submittedName>
</protein>
<gene>
    <name evidence="1" type="ORF">Aau02nite_40320</name>
</gene>
<dbReference type="AlphaFoldDB" id="A0A919SEQ7"/>
<proteinExistence type="predicted"/>
<accession>A0A919SEQ7</accession>
<dbReference type="Proteomes" id="UP000681340">
    <property type="component" value="Unassembled WGS sequence"/>
</dbReference>
<dbReference type="RefSeq" id="WP_212990037.1">
    <property type="nucleotide sequence ID" value="NZ_BAABEA010000015.1"/>
</dbReference>
<keyword evidence="2" id="KW-1185">Reference proteome</keyword>
<reference evidence="1" key="1">
    <citation type="submission" date="2021-03" db="EMBL/GenBank/DDBJ databases">
        <title>Whole genome shotgun sequence of Actinoplanes auranticolor NBRC 12245.</title>
        <authorList>
            <person name="Komaki H."/>
            <person name="Tamura T."/>
        </authorList>
    </citation>
    <scope>NUCLEOTIDE SEQUENCE</scope>
    <source>
        <strain evidence="1">NBRC 12245</strain>
    </source>
</reference>
<comment type="caution">
    <text evidence="1">The sequence shown here is derived from an EMBL/GenBank/DDBJ whole genome shotgun (WGS) entry which is preliminary data.</text>
</comment>
<evidence type="ECO:0000313" key="2">
    <source>
        <dbReference type="Proteomes" id="UP000681340"/>
    </source>
</evidence>
<evidence type="ECO:0000313" key="1">
    <source>
        <dbReference type="EMBL" id="GIM70289.1"/>
    </source>
</evidence>
<name>A0A919SEQ7_9ACTN</name>
<dbReference type="EMBL" id="BOQL01000030">
    <property type="protein sequence ID" value="GIM70289.1"/>
    <property type="molecule type" value="Genomic_DNA"/>
</dbReference>
<organism evidence="1 2">
    <name type="scientific">Actinoplanes auranticolor</name>
    <dbReference type="NCBI Taxonomy" id="47988"/>
    <lineage>
        <taxon>Bacteria</taxon>
        <taxon>Bacillati</taxon>
        <taxon>Actinomycetota</taxon>
        <taxon>Actinomycetes</taxon>
        <taxon>Micromonosporales</taxon>
        <taxon>Micromonosporaceae</taxon>
        <taxon>Actinoplanes</taxon>
    </lineage>
</organism>